<evidence type="ECO:0000256" key="4">
    <source>
        <dbReference type="SAM" id="Phobius"/>
    </source>
</evidence>
<dbReference type="NCBIfam" id="TIGR01787">
    <property type="entry name" value="squalene_cyclas"/>
    <property type="match status" value="1"/>
</dbReference>
<evidence type="ECO:0000256" key="3">
    <source>
        <dbReference type="SAM" id="MobiDB-lite"/>
    </source>
</evidence>
<evidence type="ECO:0000313" key="7">
    <source>
        <dbReference type="EMBL" id="KAG5485907.1"/>
    </source>
</evidence>
<dbReference type="PANTHER" id="PTHR11764:SF20">
    <property type="entry name" value="LANOSTEROL SYNTHASE"/>
    <property type="match status" value="1"/>
</dbReference>
<feature type="domain" description="Squalene cyclase C-terminal" evidence="5">
    <location>
        <begin position="656"/>
        <end position="999"/>
    </location>
</feature>
<dbReference type="OrthoDB" id="21502at2759"/>
<dbReference type="InterPro" id="IPR032696">
    <property type="entry name" value="SQ_cyclase_C"/>
</dbReference>
<sequence length="1009" mass="114019">MARRGRIDKHHNGHSSSTTAAVSNPLMKPQEARVGGRTTPDLAGQSDPSAGVVTDAAGSVFAALRGLYARIVAIAPPYAAEHARFVEYQRTLPVRTVVPEPPNTLRDYIRRQLWRIGRACLLFSFFLLTWPLWLTLHLLLKLLDMHHRRFLLQQHRSWRHASVSQIRANVHQPSEEFPLEGWHLRCEDGRHQWYFGEPLREGESHNELGLAQLCGLHTVDDYHELLHQRATYDCVSADPARDSRSRSDTGVVDGRVPWLPDVLEEKCTKRAFVERYQIGLVPASPPKPRTTSEAAMDDGLRFLLKLQDPFSGHWPNAYSGCLFLFGGFIIANYIVAGGDTRRMFSMHSDHHHITLASGGSAAKQRGRCGDYPERVLGVPAAERASEEACRCGEATRQELIRYMRNYQNRDGGWGQHTEGHSTMMGTVLNYVSCRLLGVPASDPQAARARNWILANGGATTIPMWGRVWLCILGVYSWEGVNPIPPEMVLMPDWVPFSLGKMWCHSRAIAVPFSYFYGLRWSAPAFPTTLALREEIYTESYGVIPWRRFRGAVCELDVYSPTSPLYRVAAGLLDLYERHPIPFLRRYALEANWCHIAYDDESTHFICLGPVNKALNMLVTWLREGEHSVRFQEHCHRVSDYLFLQDTGMSVSGYNGSQLWDTSFSVQAICACHREMMFPAEMELAHHYIDVAQVQEDPMAAAYFYRHRTKGAWNFSTRCQGWQVSDCTAEGLRVLLLLPQYEFPVRRIFDAVDELLSLRNSGFGGDGGWASYEPTRGPAYCELLDCSELFKDVMVDYSYSECSSSCIHTLSIFRERYPHYRRRDVDRAISEGIACVLGKQQPDGSFYGSWGVCYTYAAWLVADALQVSKELPDMATHPHCVKLVDFLLSHQGADGGWGEDVSAASRQTWVDSPDGSQVVNTAWAVMAIICAAGKASHTKQMRQRRIRNAVDRGVQLIMSRQLASGDWAQERISGVFNGNNPINYPGYKNSMPVWALGKYNRWKREYVAAA</sequence>
<feature type="compositionally biased region" description="Basic residues" evidence="3">
    <location>
        <begin position="1"/>
        <end position="13"/>
    </location>
</feature>
<feature type="region of interest" description="Disordered" evidence="3">
    <location>
        <begin position="1"/>
        <end position="49"/>
    </location>
</feature>
<dbReference type="GO" id="GO:0005811">
    <property type="term" value="C:lipid droplet"/>
    <property type="evidence" value="ECO:0007669"/>
    <property type="project" value="InterPro"/>
</dbReference>
<organism evidence="7 8">
    <name type="scientific">Leishmania enriettii</name>
    <dbReference type="NCBI Taxonomy" id="5663"/>
    <lineage>
        <taxon>Eukaryota</taxon>
        <taxon>Discoba</taxon>
        <taxon>Euglenozoa</taxon>
        <taxon>Kinetoplastea</taxon>
        <taxon>Metakinetoplastina</taxon>
        <taxon>Trypanosomatida</taxon>
        <taxon>Trypanosomatidae</taxon>
        <taxon>Leishmaniinae</taxon>
        <taxon>Leishmania</taxon>
    </lineage>
</organism>
<evidence type="ECO:0000313" key="8">
    <source>
        <dbReference type="Proteomes" id="UP000674179"/>
    </source>
</evidence>
<dbReference type="Pfam" id="PF13243">
    <property type="entry name" value="SQHop_cyclase_C"/>
    <property type="match status" value="1"/>
</dbReference>
<dbReference type="PANTHER" id="PTHR11764">
    <property type="entry name" value="TERPENE CYCLASE/MUTASE FAMILY MEMBER"/>
    <property type="match status" value="1"/>
</dbReference>
<dbReference type="SUPFAM" id="SSF48239">
    <property type="entry name" value="Terpenoid cyclases/Protein prenyltransferases"/>
    <property type="match status" value="2"/>
</dbReference>
<accession>A0A836GPR5</accession>
<dbReference type="EMBL" id="JAFHKP010000006">
    <property type="protein sequence ID" value="KAG5485907.1"/>
    <property type="molecule type" value="Genomic_DNA"/>
</dbReference>
<dbReference type="CDD" id="cd02892">
    <property type="entry name" value="SQCY_1"/>
    <property type="match status" value="1"/>
</dbReference>
<evidence type="ECO:0000256" key="1">
    <source>
        <dbReference type="ARBA" id="ARBA00009755"/>
    </source>
</evidence>
<comment type="caution">
    <text evidence="7">The sequence shown here is derived from an EMBL/GenBank/DDBJ whole genome shotgun (WGS) entry which is preliminary data.</text>
</comment>
<dbReference type="InterPro" id="IPR008930">
    <property type="entry name" value="Terpenoid_cyclase/PrenylTrfase"/>
</dbReference>
<keyword evidence="4" id="KW-0472">Membrane</keyword>
<feature type="transmembrane region" description="Helical" evidence="4">
    <location>
        <begin position="119"/>
        <end position="140"/>
    </location>
</feature>
<dbReference type="KEGG" id="lenr:94174652"/>
<dbReference type="GO" id="GO:0000250">
    <property type="term" value="F:lanosterol synthase activity"/>
    <property type="evidence" value="ECO:0007669"/>
    <property type="project" value="TreeGrafter"/>
</dbReference>
<dbReference type="GO" id="GO:0016104">
    <property type="term" value="P:triterpenoid biosynthetic process"/>
    <property type="evidence" value="ECO:0007669"/>
    <property type="project" value="InterPro"/>
</dbReference>
<dbReference type="GeneID" id="94174652"/>
<dbReference type="InterPro" id="IPR018333">
    <property type="entry name" value="Squalene_cyclase"/>
</dbReference>
<name>A0A836GPR5_LEIEN</name>
<dbReference type="InterPro" id="IPR032697">
    <property type="entry name" value="SQ_cyclase_N"/>
</dbReference>
<evidence type="ECO:0000256" key="2">
    <source>
        <dbReference type="ARBA" id="ARBA00022737"/>
    </source>
</evidence>
<dbReference type="Pfam" id="PF13249">
    <property type="entry name" value="SQHop_cyclase_N"/>
    <property type="match status" value="1"/>
</dbReference>
<dbReference type="SFLD" id="SFLDG01016">
    <property type="entry name" value="Prenyltransferase_Like_2"/>
    <property type="match status" value="1"/>
</dbReference>
<keyword evidence="4" id="KW-0812">Transmembrane</keyword>
<keyword evidence="8" id="KW-1185">Reference proteome</keyword>
<keyword evidence="2" id="KW-0677">Repeat</keyword>
<evidence type="ECO:0008006" key="9">
    <source>
        <dbReference type="Google" id="ProtNLM"/>
    </source>
</evidence>
<dbReference type="AlphaFoldDB" id="A0A836GPR5"/>
<dbReference type="Gene3D" id="1.50.10.20">
    <property type="match status" value="2"/>
</dbReference>
<feature type="domain" description="Squalene cyclase N-terminal" evidence="6">
    <location>
        <begin position="394"/>
        <end position="590"/>
    </location>
</feature>
<dbReference type="Proteomes" id="UP000674179">
    <property type="component" value="Chromosome 6"/>
</dbReference>
<evidence type="ECO:0000259" key="5">
    <source>
        <dbReference type="Pfam" id="PF13243"/>
    </source>
</evidence>
<evidence type="ECO:0000259" key="6">
    <source>
        <dbReference type="Pfam" id="PF13249"/>
    </source>
</evidence>
<dbReference type="RefSeq" id="XP_067695632.1">
    <property type="nucleotide sequence ID" value="XM_067839142.1"/>
</dbReference>
<gene>
    <name evidence="7" type="ORF">CUR178_07501</name>
</gene>
<keyword evidence="4" id="KW-1133">Transmembrane helix</keyword>
<comment type="similarity">
    <text evidence="1">Belongs to the terpene cyclase/mutase family.</text>
</comment>
<proteinExistence type="inferred from homology"/>
<protein>
    <recommendedName>
        <fullName evidence="9">Lanosterol synthase</fullName>
    </recommendedName>
</protein>
<reference evidence="7 8" key="1">
    <citation type="submission" date="2021-02" db="EMBL/GenBank/DDBJ databases">
        <title>Leishmania (Mundinia) enrietti genome sequencing and assembly.</title>
        <authorList>
            <person name="Almutairi H."/>
            <person name="Gatherer D."/>
        </authorList>
    </citation>
    <scope>NUCLEOTIDE SEQUENCE [LARGE SCALE GENOMIC DNA]</scope>
    <source>
        <strain evidence="7">CUR178</strain>
    </source>
</reference>